<dbReference type="EMBL" id="UINC01183359">
    <property type="protein sequence ID" value="SVD94083.1"/>
    <property type="molecule type" value="Genomic_DNA"/>
</dbReference>
<name>A0A382ZF97_9ZZZZ</name>
<dbReference type="GO" id="GO:0005886">
    <property type="term" value="C:plasma membrane"/>
    <property type="evidence" value="ECO:0007669"/>
    <property type="project" value="TreeGrafter"/>
</dbReference>
<dbReference type="Pfam" id="PF01262">
    <property type="entry name" value="AlaDh_PNT_C"/>
    <property type="match status" value="1"/>
</dbReference>
<dbReference type="Gene3D" id="3.40.50.720">
    <property type="entry name" value="NAD(P)-binding Rossmann-like Domain"/>
    <property type="match status" value="2"/>
</dbReference>
<sequence length="201" mass="20774">MKIGVPKEILPGETRVAASPDSVKKFTALGVEMIIQSGAGEAASISDDMLKEAGARIVSDAASLYAEADMIFKVGGPCCNDNGSVDELAMIKPDAILIGLLNPLHRQDQAEAYAKHGLTSFAMELIPRISRAQSMDVLSSQSNISGYKAVIDAAETLGKILPMMMTAAGTIVPARVLILGAGVAGLQAVATAHRLGAIVSA</sequence>
<dbReference type="Pfam" id="PF05222">
    <property type="entry name" value="AlaDh_PNT_N"/>
    <property type="match status" value="1"/>
</dbReference>
<reference evidence="8" key="1">
    <citation type="submission" date="2018-05" db="EMBL/GenBank/DDBJ databases">
        <authorList>
            <person name="Lanie J.A."/>
            <person name="Ng W.-L."/>
            <person name="Kazmierczak K.M."/>
            <person name="Andrzejewski T.M."/>
            <person name="Davidsen T.M."/>
            <person name="Wayne K.J."/>
            <person name="Tettelin H."/>
            <person name="Glass J.I."/>
            <person name="Rusch D."/>
            <person name="Podicherti R."/>
            <person name="Tsui H.-C.T."/>
            <person name="Winkler M.E."/>
        </authorList>
    </citation>
    <scope>NUCLEOTIDE SEQUENCE</scope>
</reference>
<evidence type="ECO:0000256" key="6">
    <source>
        <dbReference type="ARBA" id="ARBA00048202"/>
    </source>
</evidence>
<accession>A0A382ZF97</accession>
<evidence type="ECO:0000313" key="8">
    <source>
        <dbReference type="EMBL" id="SVD94083.1"/>
    </source>
</evidence>
<evidence type="ECO:0000256" key="5">
    <source>
        <dbReference type="ARBA" id="ARBA00023027"/>
    </source>
</evidence>
<keyword evidence="3" id="KW-0521">NADP</keyword>
<feature type="domain" description="Alanine dehydrogenase/pyridine nucleotide transhydrogenase N-terminal" evidence="7">
    <location>
        <begin position="4"/>
        <end position="145"/>
    </location>
</feature>
<dbReference type="PANTHER" id="PTHR10160">
    <property type="entry name" value="NAD(P) TRANSHYDROGENASE"/>
    <property type="match status" value="1"/>
</dbReference>
<evidence type="ECO:0000256" key="2">
    <source>
        <dbReference type="ARBA" id="ARBA00022741"/>
    </source>
</evidence>
<dbReference type="PANTHER" id="PTHR10160:SF19">
    <property type="entry name" value="PROTON-TRANSLOCATING NAD(P)(+) TRANSHYDROGENASE"/>
    <property type="match status" value="1"/>
</dbReference>
<evidence type="ECO:0000256" key="1">
    <source>
        <dbReference type="ARBA" id="ARBA00012943"/>
    </source>
</evidence>
<keyword evidence="2" id="KW-0547">Nucleotide-binding</keyword>
<organism evidence="8">
    <name type="scientific">marine metagenome</name>
    <dbReference type="NCBI Taxonomy" id="408172"/>
    <lineage>
        <taxon>unclassified sequences</taxon>
        <taxon>metagenomes</taxon>
        <taxon>ecological metagenomes</taxon>
    </lineage>
</organism>
<gene>
    <name evidence="8" type="ORF">METZ01_LOCUS446937</name>
</gene>
<proteinExistence type="predicted"/>
<evidence type="ECO:0000259" key="7">
    <source>
        <dbReference type="SMART" id="SM01003"/>
    </source>
</evidence>
<dbReference type="InterPro" id="IPR007886">
    <property type="entry name" value="AlaDH/PNT_N"/>
</dbReference>
<comment type="catalytic activity">
    <reaction evidence="6">
        <text>NAD(+) + NADPH + H(+)(in) = NADH + NADP(+) + H(+)(out)</text>
        <dbReference type="Rhea" id="RHEA:47992"/>
        <dbReference type="ChEBI" id="CHEBI:15378"/>
        <dbReference type="ChEBI" id="CHEBI:57540"/>
        <dbReference type="ChEBI" id="CHEBI:57783"/>
        <dbReference type="ChEBI" id="CHEBI:57945"/>
        <dbReference type="ChEBI" id="CHEBI:58349"/>
        <dbReference type="EC" id="7.1.1.1"/>
    </reaction>
</comment>
<evidence type="ECO:0000256" key="3">
    <source>
        <dbReference type="ARBA" id="ARBA00022857"/>
    </source>
</evidence>
<dbReference type="GO" id="GO:0008750">
    <property type="term" value="F:proton-translocating NAD(P)+ transhydrogenase activity"/>
    <property type="evidence" value="ECO:0007669"/>
    <property type="project" value="UniProtKB-EC"/>
</dbReference>
<dbReference type="InterPro" id="IPR007698">
    <property type="entry name" value="AlaDH/PNT_NAD(H)-bd"/>
</dbReference>
<dbReference type="GO" id="GO:0006740">
    <property type="term" value="P:NADPH regeneration"/>
    <property type="evidence" value="ECO:0007669"/>
    <property type="project" value="TreeGrafter"/>
</dbReference>
<keyword evidence="5" id="KW-0520">NAD</keyword>
<dbReference type="EC" id="7.1.1.1" evidence="1"/>
<dbReference type="GO" id="GO:0050661">
    <property type="term" value="F:NADP binding"/>
    <property type="evidence" value="ECO:0007669"/>
    <property type="project" value="TreeGrafter"/>
</dbReference>
<feature type="non-terminal residue" evidence="8">
    <location>
        <position position="201"/>
    </location>
</feature>
<protein>
    <recommendedName>
        <fullName evidence="1">proton-translocating NAD(P)(+) transhydrogenase</fullName>
        <ecNumber evidence="1">7.1.1.1</ecNumber>
    </recommendedName>
</protein>
<evidence type="ECO:0000256" key="4">
    <source>
        <dbReference type="ARBA" id="ARBA00022967"/>
    </source>
</evidence>
<dbReference type="SMART" id="SM01003">
    <property type="entry name" value="AlaDh_PNT_N"/>
    <property type="match status" value="1"/>
</dbReference>
<dbReference type="AlphaFoldDB" id="A0A382ZF97"/>
<dbReference type="SUPFAM" id="SSF52283">
    <property type="entry name" value="Formate/glycerate dehydrogenase catalytic domain-like"/>
    <property type="match status" value="1"/>
</dbReference>
<keyword evidence="4" id="KW-1278">Translocase</keyword>